<proteinExistence type="predicted"/>
<organism evidence="1 2">
    <name type="scientific">Gymnopus androsaceus JB14</name>
    <dbReference type="NCBI Taxonomy" id="1447944"/>
    <lineage>
        <taxon>Eukaryota</taxon>
        <taxon>Fungi</taxon>
        <taxon>Dikarya</taxon>
        <taxon>Basidiomycota</taxon>
        <taxon>Agaricomycotina</taxon>
        <taxon>Agaricomycetes</taxon>
        <taxon>Agaricomycetidae</taxon>
        <taxon>Agaricales</taxon>
        <taxon>Marasmiineae</taxon>
        <taxon>Omphalotaceae</taxon>
        <taxon>Gymnopus</taxon>
    </lineage>
</organism>
<reference evidence="1" key="1">
    <citation type="journal article" date="2019" name="Environ. Microbiol.">
        <title>Fungal ecological strategies reflected in gene transcription - a case study of two litter decomposers.</title>
        <authorList>
            <person name="Barbi F."/>
            <person name="Kohler A."/>
            <person name="Barry K."/>
            <person name="Baskaran P."/>
            <person name="Daum C."/>
            <person name="Fauchery L."/>
            <person name="Ihrmark K."/>
            <person name="Kuo A."/>
            <person name="LaButti K."/>
            <person name="Lipzen A."/>
            <person name="Morin E."/>
            <person name="Grigoriev I.V."/>
            <person name="Henrissat B."/>
            <person name="Lindahl B."/>
            <person name="Martin F."/>
        </authorList>
    </citation>
    <scope>NUCLEOTIDE SEQUENCE</scope>
    <source>
        <strain evidence="1">JB14</strain>
    </source>
</reference>
<dbReference type="Proteomes" id="UP000799118">
    <property type="component" value="Unassembled WGS sequence"/>
</dbReference>
<evidence type="ECO:0000313" key="1">
    <source>
        <dbReference type="EMBL" id="KAE9411638.1"/>
    </source>
</evidence>
<protein>
    <submittedName>
        <fullName evidence="1">Uncharacterized protein</fullName>
    </submittedName>
</protein>
<accession>A0A6A4ISY7</accession>
<sequence>MESIITIENAEMDNIRSDTDIFMAVKPLLDVATIAELNRANREDADIDNMEKIKEVKTGPSRDNEMTILDWWKAYNNYYTFEASCYKSLENCLALYSPKRISISSSIKRIWTSSTTSGDLQGQNFANNIMSSKQNLMK</sequence>
<gene>
    <name evidence="1" type="ORF">BT96DRAFT_930680</name>
</gene>
<keyword evidence="2" id="KW-1185">Reference proteome</keyword>
<evidence type="ECO:0000313" key="2">
    <source>
        <dbReference type="Proteomes" id="UP000799118"/>
    </source>
</evidence>
<dbReference type="AlphaFoldDB" id="A0A6A4ISY7"/>
<dbReference type="EMBL" id="ML769383">
    <property type="protein sequence ID" value="KAE9411638.1"/>
    <property type="molecule type" value="Genomic_DNA"/>
</dbReference>
<dbReference type="OrthoDB" id="2944942at2759"/>
<name>A0A6A4ISY7_9AGAR</name>